<accession>A0ABT2LZ27</accession>
<dbReference type="Proteomes" id="UP001431199">
    <property type="component" value="Unassembled WGS sequence"/>
</dbReference>
<feature type="domain" description="SH3b" evidence="2">
    <location>
        <begin position="373"/>
        <end position="455"/>
    </location>
</feature>
<dbReference type="InterPro" id="IPR003343">
    <property type="entry name" value="Big_2"/>
</dbReference>
<dbReference type="PROSITE" id="PS50853">
    <property type="entry name" value="FN3"/>
    <property type="match status" value="1"/>
</dbReference>
<dbReference type="InterPro" id="IPR003646">
    <property type="entry name" value="SH3-like_bac-type"/>
</dbReference>
<evidence type="ECO:0000313" key="4">
    <source>
        <dbReference type="Proteomes" id="UP001431199"/>
    </source>
</evidence>
<dbReference type="Pfam" id="PF02368">
    <property type="entry name" value="Big_2"/>
    <property type="match status" value="3"/>
</dbReference>
<dbReference type="EMBL" id="JAODBU010000004">
    <property type="protein sequence ID" value="MCT7398544.1"/>
    <property type="molecule type" value="Genomic_DNA"/>
</dbReference>
<evidence type="ECO:0000259" key="1">
    <source>
        <dbReference type="PROSITE" id="PS50853"/>
    </source>
</evidence>
<comment type="caution">
    <text evidence="3">The sequence shown here is derived from an EMBL/GenBank/DDBJ whole genome shotgun (WGS) entry which is preliminary data.</text>
</comment>
<dbReference type="Gene3D" id="2.60.40.10">
    <property type="entry name" value="Immunoglobulins"/>
    <property type="match status" value="2"/>
</dbReference>
<dbReference type="Gene3D" id="2.60.40.1080">
    <property type="match status" value="3"/>
</dbReference>
<sequence length="874" mass="94340">MKSKIFTKIAKNIQVTILAIAIIVSSIQFSGVTEVKADDATFEASISGFPESYKPYLRQLHATYPNWTFQPFNTGIDFGTAVDNEASNDRSLTHTNYSEFLQSNASGDYNTATGKYIAKDGSTWVTASKNAVAYFMDPRNFLNDTYVFMFENLAYDAVNQTQAGVEAILTGSFMANTNIAYLDANGTYIPTAESYSSKILQAAQTSGASAYYIASKILQEVGSGRNGIYAGMGASGSVSGNYSTSYKGIYNFYNIGASTSSQPILNGLKWASNAKNGYGTPWNTPGASIIGGAQYIAEKYINVGQNTTYLQKFNVTAKNTYKHQYMTNIFGCASETGTTAKAYDTLGIKSNQRHFIIPVYNNMPGDNTTVTMGKSGDKTGVITSNVNLRQGPSTGYSSLTKLSKDDVVTIKENVLTDRNYSVSWLSNPYWTKVDVVKNGVSYTGYVSTEYVTPEVENNLITGTTVSVKATTSNPNEKVIYRSDNPAVATVDDAGNITAVGDGTTTIRAFAVSGNFATYTIQVFTKGCVLDKTKATIGVGKKVKLNATVYPTDAPDKTVTWTSSNTSVAKVSKTGKVTGVGVGNATISATATAIGGAVGTCKIKVIRPVTGVKLNKTKKTLRVGNTYTLKATVIPEDATNKNVKWKSDNTAVAKVKKGVVTAVAPGTATITVTTNNGKKTATALITVISGQIGFKSVASYNQNTIKLTWNAATNVSGYIIYRRNSAGKYKKIAKLSASVTSYKDKKLVTGNTYSYKIRTYTVSGGKTHKSSFSAAASAKVVPKRVKFVSAMALQGNSAVVRWKRDKWVTGYQVYKKSNIQLKYRRVRTTKKNTVVKFTDGKAVSGYTYYYKVRSYKVVYGKKVYGKYSKVVSLSK</sequence>
<dbReference type="SUPFAM" id="SSF49265">
    <property type="entry name" value="Fibronectin type III"/>
    <property type="match status" value="1"/>
</dbReference>
<dbReference type="Pfam" id="PF08239">
    <property type="entry name" value="SH3_3"/>
    <property type="match status" value="1"/>
</dbReference>
<evidence type="ECO:0000259" key="2">
    <source>
        <dbReference type="PROSITE" id="PS51781"/>
    </source>
</evidence>
<dbReference type="SMART" id="SM00060">
    <property type="entry name" value="FN3"/>
    <property type="match status" value="2"/>
</dbReference>
<keyword evidence="4" id="KW-1185">Reference proteome</keyword>
<dbReference type="PROSITE" id="PS51781">
    <property type="entry name" value="SH3B"/>
    <property type="match status" value="1"/>
</dbReference>
<dbReference type="CDD" id="cd00063">
    <property type="entry name" value="FN3"/>
    <property type="match status" value="1"/>
</dbReference>
<dbReference type="SUPFAM" id="SSF49373">
    <property type="entry name" value="Invasin/intimin cell-adhesion fragments"/>
    <property type="match status" value="3"/>
</dbReference>
<gene>
    <name evidence="3" type="ORF">N5B56_05515</name>
</gene>
<organism evidence="3 4">
    <name type="scientific">Eubacterium album</name>
    <dbReference type="NCBI Taxonomy" id="2978477"/>
    <lineage>
        <taxon>Bacteria</taxon>
        <taxon>Bacillati</taxon>
        <taxon>Bacillota</taxon>
        <taxon>Clostridia</taxon>
        <taxon>Eubacteriales</taxon>
        <taxon>Eubacteriaceae</taxon>
        <taxon>Eubacterium</taxon>
    </lineage>
</organism>
<dbReference type="SMART" id="SM00635">
    <property type="entry name" value="BID_2"/>
    <property type="match status" value="3"/>
</dbReference>
<evidence type="ECO:0000313" key="3">
    <source>
        <dbReference type="EMBL" id="MCT7398544.1"/>
    </source>
</evidence>
<dbReference type="RefSeq" id="WP_260978539.1">
    <property type="nucleotide sequence ID" value="NZ_JAODBU010000004.1"/>
</dbReference>
<feature type="domain" description="Fibronectin type-III" evidence="1">
    <location>
        <begin position="690"/>
        <end position="782"/>
    </location>
</feature>
<reference evidence="3" key="1">
    <citation type="submission" date="2022-09" db="EMBL/GenBank/DDBJ databases">
        <title>Eubacterium sp. LFL-14 isolated from human feces.</title>
        <authorList>
            <person name="Liu F."/>
        </authorList>
    </citation>
    <scope>NUCLEOTIDE SEQUENCE</scope>
    <source>
        <strain evidence="3">LFL-14</strain>
    </source>
</reference>
<proteinExistence type="predicted"/>
<dbReference type="InterPro" id="IPR008964">
    <property type="entry name" value="Invasin/intimin_cell_adhesion"/>
</dbReference>
<dbReference type="InterPro" id="IPR003961">
    <property type="entry name" value="FN3_dom"/>
</dbReference>
<protein>
    <submittedName>
        <fullName evidence="3">Ig-like domain-containing protein</fullName>
    </submittedName>
</protein>
<dbReference type="InterPro" id="IPR036116">
    <property type="entry name" value="FN3_sf"/>
</dbReference>
<dbReference type="Gene3D" id="2.30.30.40">
    <property type="entry name" value="SH3 Domains"/>
    <property type="match status" value="1"/>
</dbReference>
<name>A0ABT2LZ27_9FIRM</name>
<dbReference type="InterPro" id="IPR013783">
    <property type="entry name" value="Ig-like_fold"/>
</dbReference>